<feature type="signal peptide" evidence="3">
    <location>
        <begin position="1"/>
        <end position="28"/>
    </location>
</feature>
<proteinExistence type="inferred from homology"/>
<protein>
    <submittedName>
        <fullName evidence="4">Phosphonate transport system substrate-binding protein</fullName>
    </submittedName>
</protein>
<dbReference type="InterPro" id="IPR005770">
    <property type="entry name" value="PhnD"/>
</dbReference>
<evidence type="ECO:0000313" key="5">
    <source>
        <dbReference type="Proteomes" id="UP000199050"/>
    </source>
</evidence>
<accession>A0A1G9AZE3</accession>
<dbReference type="GO" id="GO:0055085">
    <property type="term" value="P:transmembrane transport"/>
    <property type="evidence" value="ECO:0007669"/>
    <property type="project" value="InterPro"/>
</dbReference>
<dbReference type="CDD" id="cd01071">
    <property type="entry name" value="PBP2_PhnD_like"/>
    <property type="match status" value="1"/>
</dbReference>
<dbReference type="GO" id="GO:0043190">
    <property type="term" value="C:ATP-binding cassette (ABC) transporter complex"/>
    <property type="evidence" value="ECO:0007669"/>
    <property type="project" value="InterPro"/>
</dbReference>
<dbReference type="STRING" id="1174501.SAMN05216192_13821"/>
<comment type="similarity">
    <text evidence="1">Belongs to the phosphate/phosphite/phosphonate binding protein family.</text>
</comment>
<dbReference type="SUPFAM" id="SSF53850">
    <property type="entry name" value="Periplasmic binding protein-like II"/>
    <property type="match status" value="1"/>
</dbReference>
<dbReference type="AlphaFoldDB" id="A0A1G9AZE3"/>
<evidence type="ECO:0000256" key="1">
    <source>
        <dbReference type="ARBA" id="ARBA00007162"/>
    </source>
</evidence>
<name>A0A1G9AZE3_9BACL</name>
<dbReference type="Pfam" id="PF12974">
    <property type="entry name" value="Phosphonate-bd"/>
    <property type="match status" value="1"/>
</dbReference>
<keyword evidence="5" id="KW-1185">Reference proteome</keyword>
<evidence type="ECO:0000256" key="3">
    <source>
        <dbReference type="SAM" id="SignalP"/>
    </source>
</evidence>
<dbReference type="PANTHER" id="PTHR35841:SF1">
    <property type="entry name" value="PHOSPHONATES-BINDING PERIPLASMIC PROTEIN"/>
    <property type="match status" value="1"/>
</dbReference>
<dbReference type="PANTHER" id="PTHR35841">
    <property type="entry name" value="PHOSPHONATES-BINDING PERIPLASMIC PROTEIN"/>
    <property type="match status" value="1"/>
</dbReference>
<sequence>MKRMLSLLLLIVATVSVLSACSSAQAGAMEKFVIAYLPSESNDSAAKLNKDFEDKLSEAIGLPVESYKATSYNAAIEAIKNGKADMATFGPFSYIVAVDRAKVEPIVGVSLPSLAEAPASVIIVPKDSDIQSIADLKGKTIGFVDPVSTTGHLFPKSMIVDELGIDPEELETNFFSNIQFAGKHDTAVLGVVKGQYDAAGVSGMYPAMLAAKGLIEEDSYRVIASSGPLNATPVGIRSTMPEETKEKLKSFLLGYDNEEYFENLFGMPDAKFIEVKDSDFDNIRDIAKKLNLSTEDLLK</sequence>
<reference evidence="5" key="1">
    <citation type="submission" date="2016-10" db="EMBL/GenBank/DDBJ databases">
        <authorList>
            <person name="Varghese N."/>
            <person name="Submissions S."/>
        </authorList>
    </citation>
    <scope>NUCLEOTIDE SEQUENCE [LARGE SCALE GENOMIC DNA]</scope>
    <source>
        <strain evidence="5">CGMCC 1.11012</strain>
    </source>
</reference>
<gene>
    <name evidence="4" type="ORF">SAMN05216192_13821</name>
</gene>
<feature type="chain" id="PRO_5039407787" evidence="3">
    <location>
        <begin position="29"/>
        <end position="299"/>
    </location>
</feature>
<evidence type="ECO:0000256" key="2">
    <source>
        <dbReference type="ARBA" id="ARBA00022729"/>
    </source>
</evidence>
<organism evidence="4 5">
    <name type="scientific">Paenibacillus typhae</name>
    <dbReference type="NCBI Taxonomy" id="1174501"/>
    <lineage>
        <taxon>Bacteria</taxon>
        <taxon>Bacillati</taxon>
        <taxon>Bacillota</taxon>
        <taxon>Bacilli</taxon>
        <taxon>Bacillales</taxon>
        <taxon>Paenibacillaceae</taxon>
        <taxon>Paenibacillus</taxon>
    </lineage>
</organism>
<dbReference type="NCBIfam" id="TIGR01098">
    <property type="entry name" value="3A0109s03R"/>
    <property type="match status" value="1"/>
</dbReference>
<evidence type="ECO:0000313" key="4">
    <source>
        <dbReference type="EMBL" id="SDK32050.1"/>
    </source>
</evidence>
<dbReference type="PROSITE" id="PS51257">
    <property type="entry name" value="PROKAR_LIPOPROTEIN"/>
    <property type="match status" value="1"/>
</dbReference>
<dbReference type="EMBL" id="FNDX01000038">
    <property type="protein sequence ID" value="SDK32050.1"/>
    <property type="molecule type" value="Genomic_DNA"/>
</dbReference>
<dbReference type="Proteomes" id="UP000199050">
    <property type="component" value="Unassembled WGS sequence"/>
</dbReference>
<keyword evidence="2 3" id="KW-0732">Signal</keyword>
<dbReference type="Gene3D" id="3.40.190.10">
    <property type="entry name" value="Periplasmic binding protein-like II"/>
    <property type="match status" value="2"/>
</dbReference>